<feature type="domain" description="Shugoshin C-terminal" evidence="5">
    <location>
        <begin position="454"/>
        <end position="475"/>
    </location>
</feature>
<comment type="caution">
    <text evidence="6">The sequence shown here is derived from an EMBL/GenBank/DDBJ whole genome shotgun (WGS) entry which is preliminary data.</text>
</comment>
<evidence type="ECO:0000313" key="6">
    <source>
        <dbReference type="EMBL" id="GME69513.1"/>
    </source>
</evidence>
<evidence type="ECO:0000256" key="2">
    <source>
        <dbReference type="ARBA" id="ARBA00022829"/>
    </source>
</evidence>
<evidence type="ECO:0000256" key="4">
    <source>
        <dbReference type="SAM" id="MobiDB-lite"/>
    </source>
</evidence>
<feature type="compositionally biased region" description="Low complexity" evidence="4">
    <location>
        <begin position="523"/>
        <end position="536"/>
    </location>
</feature>
<feature type="coiled-coil region" evidence="3">
    <location>
        <begin position="123"/>
        <end position="157"/>
    </location>
</feature>
<proteinExistence type="inferred from homology"/>
<feature type="compositionally biased region" description="Basic and acidic residues" evidence="4">
    <location>
        <begin position="554"/>
        <end position="569"/>
    </location>
</feature>
<feature type="compositionally biased region" description="Polar residues" evidence="4">
    <location>
        <begin position="276"/>
        <end position="298"/>
    </location>
</feature>
<accession>A0A9W6SYR8</accession>
<protein>
    <submittedName>
        <fullName evidence="6">Unnamed protein product</fullName>
    </submittedName>
</protein>
<organism evidence="6 7">
    <name type="scientific">Candida boidinii</name>
    <name type="common">Yeast</name>
    <dbReference type="NCBI Taxonomy" id="5477"/>
    <lineage>
        <taxon>Eukaryota</taxon>
        <taxon>Fungi</taxon>
        <taxon>Dikarya</taxon>
        <taxon>Ascomycota</taxon>
        <taxon>Saccharomycotina</taxon>
        <taxon>Pichiomycetes</taxon>
        <taxon>Pichiales</taxon>
        <taxon>Pichiaceae</taxon>
        <taxon>Ogataea</taxon>
        <taxon>Ogataea/Candida clade</taxon>
    </lineage>
</organism>
<feature type="compositionally biased region" description="Polar residues" evidence="4">
    <location>
        <begin position="370"/>
        <end position="379"/>
    </location>
</feature>
<keyword evidence="2" id="KW-0159">Chromosome partition</keyword>
<dbReference type="GO" id="GO:0045132">
    <property type="term" value="P:meiotic chromosome segregation"/>
    <property type="evidence" value="ECO:0007669"/>
    <property type="project" value="InterPro"/>
</dbReference>
<sequence>MAKLAKHLTEKIQTDNKPKPQNLNDFNKNFNQNENNIISNNNTANNNSYINNNTSSNSKNSPFITNINEFRNEQNTVNSITDKTGNGNNFSNPTQMRINNNQLINNQVQSQIDRIKRKYTIQNKNLAKTNSEMLIKINNLENKINDLLIENLKIKNENLILNNFKLNLINNFENNLLNQFIYSLNSLKNFKIESNINDSNNNNYNNDSNNNKNNNNTVNFELITNLRKLTDDLTTNTETIGINKVCDLTRRTSLNLNNNSINGYRRRSSILFDNSIQQQQSSKIPTNSQSHSETQPVTKNEKKLLQEEFENKLFNESTNTNIIEYTIPETSDLMDSDSCVSENEFKLNNLQVLKQDSVDNSSIRRDSISKKLTPSLPQRSSFPPIKKSPLKILKDDHKITTSDDNNSDETTVESKAEIIGLDSNTTVVDTSLEFDPLTMKSPELHQPSKETILRNSRRRKSINYTLPSLKQKMRRESEKFVDAVIINKKEELKNRRKTISGLGNIKKFKIHQDHEACNDFGTSSDNNNSSNNNKNNILKSVDPNAQKHKRRKTIMVDKSKNEDKLDNNSRRKSVFDLVDDDDDDNENHNYYEEYESDNIGNSNENIYRKRFDKVNKFSSEIKKTSRRYTLNTYGSN</sequence>
<evidence type="ECO:0000313" key="7">
    <source>
        <dbReference type="Proteomes" id="UP001165120"/>
    </source>
</evidence>
<dbReference type="EMBL" id="BSXN01000695">
    <property type="protein sequence ID" value="GME69513.1"/>
    <property type="molecule type" value="Genomic_DNA"/>
</dbReference>
<dbReference type="GO" id="GO:0005634">
    <property type="term" value="C:nucleus"/>
    <property type="evidence" value="ECO:0007669"/>
    <property type="project" value="InterPro"/>
</dbReference>
<evidence type="ECO:0000259" key="5">
    <source>
        <dbReference type="Pfam" id="PF07557"/>
    </source>
</evidence>
<dbReference type="GO" id="GO:0000775">
    <property type="term" value="C:chromosome, centromeric region"/>
    <property type="evidence" value="ECO:0007669"/>
    <property type="project" value="InterPro"/>
</dbReference>
<feature type="region of interest" description="Disordered" evidence="4">
    <location>
        <begin position="1"/>
        <end position="21"/>
    </location>
</feature>
<name>A0A9W6SYR8_CANBO</name>
<reference evidence="6" key="1">
    <citation type="submission" date="2023-04" db="EMBL/GenBank/DDBJ databases">
        <title>Candida boidinii NBRC 10035.</title>
        <authorList>
            <person name="Ichikawa N."/>
            <person name="Sato H."/>
            <person name="Tonouchi N."/>
        </authorList>
    </citation>
    <scope>NUCLEOTIDE SEQUENCE</scope>
    <source>
        <strain evidence="6">NBRC 10035</strain>
    </source>
</reference>
<feature type="region of interest" description="Disordered" evidence="4">
    <location>
        <begin position="276"/>
        <end position="299"/>
    </location>
</feature>
<evidence type="ECO:0000256" key="1">
    <source>
        <dbReference type="ARBA" id="ARBA00010845"/>
    </source>
</evidence>
<comment type="similarity">
    <text evidence="1">Belongs to the shugoshin family.</text>
</comment>
<dbReference type="Proteomes" id="UP001165120">
    <property type="component" value="Unassembled WGS sequence"/>
</dbReference>
<dbReference type="AlphaFoldDB" id="A0A9W6SYR8"/>
<keyword evidence="7" id="KW-1185">Reference proteome</keyword>
<dbReference type="InterPro" id="IPR011515">
    <property type="entry name" value="Shugoshin_C"/>
</dbReference>
<dbReference type="Pfam" id="PF07557">
    <property type="entry name" value="Shugoshin_C"/>
    <property type="match status" value="1"/>
</dbReference>
<gene>
    <name evidence="6" type="ORF">Cboi02_000236700</name>
</gene>
<keyword evidence="3" id="KW-0175">Coiled coil</keyword>
<feature type="region of interest" description="Disordered" evidence="4">
    <location>
        <begin position="358"/>
        <end position="388"/>
    </location>
</feature>
<feature type="compositionally biased region" description="Basic and acidic residues" evidence="4">
    <location>
        <begin position="7"/>
        <end position="18"/>
    </location>
</feature>
<evidence type="ECO:0000256" key="3">
    <source>
        <dbReference type="SAM" id="Coils"/>
    </source>
</evidence>
<feature type="region of interest" description="Disordered" evidence="4">
    <location>
        <begin position="519"/>
        <end position="586"/>
    </location>
</feature>